<feature type="signal peptide" evidence="1">
    <location>
        <begin position="1"/>
        <end position="18"/>
    </location>
</feature>
<evidence type="ECO:0000256" key="1">
    <source>
        <dbReference type="SAM" id="SignalP"/>
    </source>
</evidence>
<name>A0AAD6Y2D8_9AGAR</name>
<gene>
    <name evidence="2" type="ORF">GGX14DRAFT_528874</name>
</gene>
<organism evidence="2 3">
    <name type="scientific">Mycena pura</name>
    <dbReference type="NCBI Taxonomy" id="153505"/>
    <lineage>
        <taxon>Eukaryota</taxon>
        <taxon>Fungi</taxon>
        <taxon>Dikarya</taxon>
        <taxon>Basidiomycota</taxon>
        <taxon>Agaricomycotina</taxon>
        <taxon>Agaricomycetes</taxon>
        <taxon>Agaricomycetidae</taxon>
        <taxon>Agaricales</taxon>
        <taxon>Marasmiineae</taxon>
        <taxon>Mycenaceae</taxon>
        <taxon>Mycena</taxon>
    </lineage>
</organism>
<feature type="chain" id="PRO_5042175839" evidence="1">
    <location>
        <begin position="19"/>
        <end position="215"/>
    </location>
</feature>
<accession>A0AAD6Y2D8</accession>
<proteinExistence type="predicted"/>
<evidence type="ECO:0000313" key="2">
    <source>
        <dbReference type="EMBL" id="KAJ7191287.1"/>
    </source>
</evidence>
<dbReference type="Gene3D" id="2.60.120.260">
    <property type="entry name" value="Galactose-binding domain-like"/>
    <property type="match status" value="1"/>
</dbReference>
<dbReference type="EMBL" id="JARJCW010000135">
    <property type="protein sequence ID" value="KAJ7191287.1"/>
    <property type="molecule type" value="Genomic_DNA"/>
</dbReference>
<evidence type="ECO:0000313" key="3">
    <source>
        <dbReference type="Proteomes" id="UP001219525"/>
    </source>
</evidence>
<keyword evidence="3" id="KW-1185">Reference proteome</keyword>
<reference evidence="2" key="1">
    <citation type="submission" date="2023-03" db="EMBL/GenBank/DDBJ databases">
        <title>Massive genome expansion in bonnet fungi (Mycena s.s.) driven by repeated elements and novel gene families across ecological guilds.</title>
        <authorList>
            <consortium name="Lawrence Berkeley National Laboratory"/>
            <person name="Harder C.B."/>
            <person name="Miyauchi S."/>
            <person name="Viragh M."/>
            <person name="Kuo A."/>
            <person name="Thoen E."/>
            <person name="Andreopoulos B."/>
            <person name="Lu D."/>
            <person name="Skrede I."/>
            <person name="Drula E."/>
            <person name="Henrissat B."/>
            <person name="Morin E."/>
            <person name="Kohler A."/>
            <person name="Barry K."/>
            <person name="LaButti K."/>
            <person name="Morin E."/>
            <person name="Salamov A."/>
            <person name="Lipzen A."/>
            <person name="Mereny Z."/>
            <person name="Hegedus B."/>
            <person name="Baldrian P."/>
            <person name="Stursova M."/>
            <person name="Weitz H."/>
            <person name="Taylor A."/>
            <person name="Grigoriev I.V."/>
            <person name="Nagy L.G."/>
            <person name="Martin F."/>
            <person name="Kauserud H."/>
        </authorList>
    </citation>
    <scope>NUCLEOTIDE SEQUENCE</scope>
    <source>
        <strain evidence="2">9144</strain>
    </source>
</reference>
<dbReference type="AlphaFoldDB" id="A0AAD6Y2D8"/>
<dbReference type="Proteomes" id="UP001219525">
    <property type="component" value="Unassembled WGS sequence"/>
</dbReference>
<protein>
    <submittedName>
        <fullName evidence="2">Uncharacterized protein</fullName>
    </submittedName>
</protein>
<sequence length="215" mass="23225">MCFPLLLSLPLFFHAGIALLNVTVDDTDPSIVYKGSWEPSRTHRSGLDYGGTHTLSSDPTANATFNFTGVAVYYLAPLWPYAVNTQLRLDRDPPVVVNLTDPNSTPEIDGSESAMSSVVWSATGLANTTHQLLLSMASTGQFIIADGLTCDILWILRCASCTHCLVGTQSTTAQSTTVPCLSRPAAAPPRCRLHAPPRLQLPSRFQLFHPPPPAH</sequence>
<keyword evidence="1" id="KW-0732">Signal</keyword>
<comment type="caution">
    <text evidence="2">The sequence shown here is derived from an EMBL/GenBank/DDBJ whole genome shotgun (WGS) entry which is preliminary data.</text>
</comment>